<reference evidence="1 2" key="1">
    <citation type="submission" date="2023-11" db="EMBL/GenBank/DDBJ databases">
        <title>Halocaridina rubra genome assembly.</title>
        <authorList>
            <person name="Smith C."/>
        </authorList>
    </citation>
    <scope>NUCLEOTIDE SEQUENCE [LARGE SCALE GENOMIC DNA]</scope>
    <source>
        <strain evidence="1">EP-1</strain>
        <tissue evidence="1">Whole</tissue>
    </source>
</reference>
<proteinExistence type="predicted"/>
<comment type="caution">
    <text evidence="1">The sequence shown here is derived from an EMBL/GenBank/DDBJ whole genome shotgun (WGS) entry which is preliminary data.</text>
</comment>
<evidence type="ECO:0000313" key="2">
    <source>
        <dbReference type="Proteomes" id="UP001381693"/>
    </source>
</evidence>
<dbReference type="Proteomes" id="UP001381693">
    <property type="component" value="Unassembled WGS sequence"/>
</dbReference>
<sequence length="105" mass="12359">MKRCKAYRLCGENSEWNLQIYYYWFKNSLAVKYQKKVRRARNGDRNTRGVNVNGSSMTRTTHPNTVYIITSNVPCNRELLDQICQFSVDMLKKLENLPKCAPIKH</sequence>
<dbReference type="EMBL" id="JAXCGZ010001972">
    <property type="protein sequence ID" value="KAK7084812.1"/>
    <property type="molecule type" value="Genomic_DNA"/>
</dbReference>
<gene>
    <name evidence="1" type="ORF">SK128_015765</name>
</gene>
<protein>
    <submittedName>
        <fullName evidence="1">Uncharacterized protein</fullName>
    </submittedName>
</protein>
<evidence type="ECO:0000313" key="1">
    <source>
        <dbReference type="EMBL" id="KAK7084812.1"/>
    </source>
</evidence>
<organism evidence="1 2">
    <name type="scientific">Halocaridina rubra</name>
    <name type="common">Hawaiian red shrimp</name>
    <dbReference type="NCBI Taxonomy" id="373956"/>
    <lineage>
        <taxon>Eukaryota</taxon>
        <taxon>Metazoa</taxon>
        <taxon>Ecdysozoa</taxon>
        <taxon>Arthropoda</taxon>
        <taxon>Crustacea</taxon>
        <taxon>Multicrustacea</taxon>
        <taxon>Malacostraca</taxon>
        <taxon>Eumalacostraca</taxon>
        <taxon>Eucarida</taxon>
        <taxon>Decapoda</taxon>
        <taxon>Pleocyemata</taxon>
        <taxon>Caridea</taxon>
        <taxon>Atyoidea</taxon>
        <taxon>Atyidae</taxon>
        <taxon>Halocaridina</taxon>
    </lineage>
</organism>
<dbReference type="AlphaFoldDB" id="A0AAN8XJR5"/>
<keyword evidence="2" id="KW-1185">Reference proteome</keyword>
<accession>A0AAN8XJR5</accession>
<name>A0AAN8XJR5_HALRR</name>